<reference evidence="4" key="1">
    <citation type="submission" date="2017-10" db="EMBL/GenBank/DDBJ databases">
        <title>Rapid genome shrinkage in a self-fertile nematode reveals novel sperm competition proteins.</title>
        <authorList>
            <person name="Yin D."/>
            <person name="Schwarz E.M."/>
            <person name="Thomas C.G."/>
            <person name="Felde R.L."/>
            <person name="Korf I.F."/>
            <person name="Cutter A.D."/>
            <person name="Schartner C.M."/>
            <person name="Ralston E.J."/>
            <person name="Meyer B.J."/>
            <person name="Haag E.S."/>
        </authorList>
    </citation>
    <scope>NUCLEOTIDE SEQUENCE [LARGE SCALE GENOMIC DNA]</scope>
    <source>
        <strain evidence="4">JU1422</strain>
    </source>
</reference>
<gene>
    <name evidence="3" type="primary">Cnig_chr_III.g9398</name>
    <name evidence="3" type="ORF">B9Z55_009398</name>
</gene>
<name>A0A2G5URU6_9PELO</name>
<dbReference type="Pfam" id="PF26530">
    <property type="entry name" value="NTF2_3"/>
    <property type="match status" value="1"/>
</dbReference>
<dbReference type="PANTHER" id="PTHR33940:SF1">
    <property type="entry name" value="APOLIPOPHORIN-RELATED"/>
    <property type="match status" value="1"/>
</dbReference>
<dbReference type="InterPro" id="IPR058721">
    <property type="entry name" value="NTF2_3"/>
</dbReference>
<feature type="signal peptide" evidence="1">
    <location>
        <begin position="1"/>
        <end position="16"/>
    </location>
</feature>
<dbReference type="Proteomes" id="UP000230233">
    <property type="component" value="Chromosome III"/>
</dbReference>
<feature type="chain" id="PRO_5013693932" description="NTF2-like domain-containing protein" evidence="1">
    <location>
        <begin position="17"/>
        <end position="274"/>
    </location>
</feature>
<keyword evidence="1" id="KW-0732">Signal</keyword>
<protein>
    <recommendedName>
        <fullName evidence="2">NTF2-like domain-containing protein</fullName>
    </recommendedName>
</protein>
<evidence type="ECO:0000313" key="4">
    <source>
        <dbReference type="Proteomes" id="UP000230233"/>
    </source>
</evidence>
<dbReference type="PANTHER" id="PTHR33940">
    <property type="entry name" value="PROTEIN CBG13625"/>
    <property type="match status" value="1"/>
</dbReference>
<feature type="domain" description="NTF2-like" evidence="2">
    <location>
        <begin position="154"/>
        <end position="236"/>
    </location>
</feature>
<organism evidence="3 4">
    <name type="scientific">Caenorhabditis nigoni</name>
    <dbReference type="NCBI Taxonomy" id="1611254"/>
    <lineage>
        <taxon>Eukaryota</taxon>
        <taxon>Metazoa</taxon>
        <taxon>Ecdysozoa</taxon>
        <taxon>Nematoda</taxon>
        <taxon>Chromadorea</taxon>
        <taxon>Rhabditida</taxon>
        <taxon>Rhabditina</taxon>
        <taxon>Rhabditomorpha</taxon>
        <taxon>Rhabditoidea</taxon>
        <taxon>Rhabditidae</taxon>
        <taxon>Peloderinae</taxon>
        <taxon>Caenorhabditis</taxon>
    </lineage>
</organism>
<accession>A0A2G5URU6</accession>
<sequence length="274" mass="31246">MRTALLLAALTTLCYGYIDLQFVVSDGSEVIAQRVLDELTDAVMARNRTAIGDCLSDTFGFSGKVRVLKKEEFIDYILRISKRITPKGTVMSTFGRSPPMIITHTDFNFIGKYRRVDFTPKNGLKGGGRYVISNILKDSDFDGYYELEKKEQGAVDFILSLMKAICFRDRDAVLSHMTDDFKLTACRGTYDRDRIADIYSGFRHPRLFKVWIESFEFVNGEDVKIKLHISEPVNHDIGILPRNPYTIDLHLKSVGGVYKTNLIEYHTECDWPGL</sequence>
<dbReference type="EMBL" id="PDUG01000003">
    <property type="protein sequence ID" value="PIC42267.1"/>
    <property type="molecule type" value="Genomic_DNA"/>
</dbReference>
<evidence type="ECO:0000259" key="2">
    <source>
        <dbReference type="Pfam" id="PF26530"/>
    </source>
</evidence>
<comment type="caution">
    <text evidence="3">The sequence shown here is derived from an EMBL/GenBank/DDBJ whole genome shotgun (WGS) entry which is preliminary data.</text>
</comment>
<dbReference type="AlphaFoldDB" id="A0A2G5URU6"/>
<keyword evidence="4" id="KW-1185">Reference proteome</keyword>
<proteinExistence type="predicted"/>
<evidence type="ECO:0000313" key="3">
    <source>
        <dbReference type="EMBL" id="PIC42267.1"/>
    </source>
</evidence>
<evidence type="ECO:0000256" key="1">
    <source>
        <dbReference type="SAM" id="SignalP"/>
    </source>
</evidence>